<feature type="domain" description="Calcium-activated potassium channel BK alpha subunit" evidence="14">
    <location>
        <begin position="452"/>
        <end position="538"/>
    </location>
</feature>
<evidence type="ECO:0000259" key="15">
    <source>
        <dbReference type="Pfam" id="PF07885"/>
    </source>
</evidence>
<keyword evidence="3" id="KW-0633">Potassium transport</keyword>
<feature type="domain" description="RCK N-terminal" evidence="16">
    <location>
        <begin position="314"/>
        <end position="428"/>
    </location>
</feature>
<feature type="transmembrane region" description="Helical" evidence="13">
    <location>
        <begin position="213"/>
        <end position="230"/>
    </location>
</feature>
<feature type="transmembrane region" description="Helical" evidence="13">
    <location>
        <begin position="149"/>
        <end position="167"/>
    </location>
</feature>
<keyword evidence="4 13" id="KW-0812">Transmembrane</keyword>
<dbReference type="InterPro" id="IPR003148">
    <property type="entry name" value="RCK_N"/>
</dbReference>
<gene>
    <name evidence="17" type="ORF">BGZ95_003731</name>
</gene>
<keyword evidence="2" id="KW-0813">Transport</keyword>
<dbReference type="Proteomes" id="UP001194580">
    <property type="component" value="Unassembled WGS sequence"/>
</dbReference>
<evidence type="ECO:0000256" key="7">
    <source>
        <dbReference type="ARBA" id="ARBA00022989"/>
    </source>
</evidence>
<organism evidence="17 18">
    <name type="scientific">Linnemannia exigua</name>
    <dbReference type="NCBI Taxonomy" id="604196"/>
    <lineage>
        <taxon>Eukaryota</taxon>
        <taxon>Fungi</taxon>
        <taxon>Fungi incertae sedis</taxon>
        <taxon>Mucoromycota</taxon>
        <taxon>Mortierellomycotina</taxon>
        <taxon>Mortierellomycetes</taxon>
        <taxon>Mortierellales</taxon>
        <taxon>Mortierellaceae</taxon>
        <taxon>Linnemannia</taxon>
    </lineage>
</organism>
<comment type="catalytic activity">
    <reaction evidence="11">
        <text>K(+)(in) = K(+)(out)</text>
        <dbReference type="Rhea" id="RHEA:29463"/>
        <dbReference type="ChEBI" id="CHEBI:29103"/>
    </reaction>
</comment>
<keyword evidence="8" id="KW-0406">Ion transport</keyword>
<feature type="compositionally biased region" description="Low complexity" evidence="12">
    <location>
        <begin position="1223"/>
        <end position="1232"/>
    </location>
</feature>
<evidence type="ECO:0000313" key="18">
    <source>
        <dbReference type="Proteomes" id="UP001194580"/>
    </source>
</evidence>
<evidence type="ECO:0000259" key="14">
    <source>
        <dbReference type="Pfam" id="PF03493"/>
    </source>
</evidence>
<sequence>MSTSRDKMVRQESSRSTVTLSSFANYNGSISARRSQLHRQNSFGVQPSPFFSFIYWLKDLTTSTDTTDEKIASTVLNVINVVVDTIFCGLYLVEASYLTRPENHEAHWLYIQRSSHLWHVLVVIATYNFVTVVCSFIFSDSKLDSLKSIRHIISTVVAVPFIVSVFIENGQNLYVPYFLQSFALISRIQQALNFYIDMGVSDLPMDPLKSKTIIFLLYIISLIYCAISAFQVAEYDHLLDTNDHNDLLKLLYFVLITMSTVGYGDLTPKNQAGYAIVILLIMAVVSVFPFMISGIMDALAQAKAGEGIFKSGGNKFMIISGSLHSAQKLANVLNGFWFTNKEYSNAAFKIVIFGLTEPSKDVQALLHSARYKNRVVYLKGTPLENKDLERIQARHAEGIFIIADRNSGFSPQEEDRHNTLSTLAFRNASDAGIYTYNLLPETEIYQKMAATQVVCADELRQVLLAFNCLQQATATLVLNLLHQHRPSEKFTEAWEAEYDDSLGNEFYISYLNPIFDGKPFGFVSWFLYRRFQVILFGVRIRLQSGEYHTALNPGKDYRFQHNEQCIFIAQNPTDLEDINELSERYLEDFLDHLRKTQAEDEEDEDIGADYHAKNFSNALLTLRPRSHCARRRRKKSTKRAMGDEFGLSAAAAPYSLHSGRYELHAAMPIITTTEEDEIDCEPEISLMSEPEDGEEEESSPEGSVPLSPKSKPQIVSDQESQKSTLKPASMVDKVVESKSSVIRESRRKSMPPDEQSTELRIGYPAAPYAGAKLPLCILIDPRHAGERKVTEMVISNWNDVLEARREKALEMEAEKQAQRPRSSSVSGQDSLSAAAAVAAAAASATLETGSGSQSTAAGASKSRSGSPKTPTSTSQELGHILVCSPNFDIFRLICTLRSAHLKQLQDVVILSPRQPNPQEFKILKCFPRLFFLIGDCLSRDDLERGAITKSSKYLFMRHPATGGVDGSFFDSAAVINRILVQQIFSDAQISRVSRLASVHHDDGKSLLSNNTTFNSNPASTTATLYGAAGGRVVAGGPTQKKTVSLESLNEGPQCVYELVEERSVDYLQIRKTEVSLERDSHCSIDCKPTVLEGAGGAFGPESDSGYYGLPQHQHAVPRRKPISETGTDFYHNPIYASGGVLVGGLLDHVLYQLYSNPSILQLIKLLCGIQTKEDVKRDFHLFKQYGAGCHLECIPVPEGFGVRTMRPVGEQSGSSSGSGSGSSGSSSSADSDSGSDDDEDEGEHSKAAGGEESQDNSFSRAASKGKKKISALFNHSTNHNDNGDSDASIDSDYIYSNRHKNFLHLYEHLALDQGVIPIGLLRLQGDDPKTVHLGIGGSSRCYAITNPLLDTIVLDTDQVFILTRQS</sequence>
<dbReference type="PANTHER" id="PTHR10027">
    <property type="entry name" value="CALCIUM-ACTIVATED POTASSIUM CHANNEL ALPHA CHAIN"/>
    <property type="match status" value="1"/>
</dbReference>
<keyword evidence="18" id="KW-1185">Reference proteome</keyword>
<keyword evidence="9 13" id="KW-0472">Membrane</keyword>
<feature type="region of interest" description="Disordered" evidence="12">
    <location>
        <begin position="848"/>
        <end position="875"/>
    </location>
</feature>
<evidence type="ECO:0000256" key="1">
    <source>
        <dbReference type="ARBA" id="ARBA00004141"/>
    </source>
</evidence>
<evidence type="ECO:0000256" key="6">
    <source>
        <dbReference type="ARBA" id="ARBA00022958"/>
    </source>
</evidence>
<evidence type="ECO:0000256" key="13">
    <source>
        <dbReference type="SAM" id="Phobius"/>
    </source>
</evidence>
<evidence type="ECO:0000256" key="11">
    <source>
        <dbReference type="ARBA" id="ARBA00034430"/>
    </source>
</evidence>
<feature type="region of interest" description="Disordered" evidence="12">
    <location>
        <begin position="688"/>
        <end position="757"/>
    </location>
</feature>
<evidence type="ECO:0000256" key="12">
    <source>
        <dbReference type="SAM" id="MobiDB-lite"/>
    </source>
</evidence>
<feature type="transmembrane region" description="Helical" evidence="13">
    <location>
        <begin position="117"/>
        <end position="137"/>
    </location>
</feature>
<dbReference type="EMBL" id="JAAAIL010000187">
    <property type="protein sequence ID" value="KAG0278549.1"/>
    <property type="molecule type" value="Genomic_DNA"/>
</dbReference>
<feature type="compositionally biased region" description="Polar residues" evidence="12">
    <location>
        <begin position="863"/>
        <end position="875"/>
    </location>
</feature>
<evidence type="ECO:0000256" key="4">
    <source>
        <dbReference type="ARBA" id="ARBA00022692"/>
    </source>
</evidence>
<reference evidence="17" key="1">
    <citation type="journal article" date="2020" name="Fungal Divers.">
        <title>Resolving the Mortierellaceae phylogeny through synthesis of multi-gene phylogenetics and phylogenomics.</title>
        <authorList>
            <person name="Vandepol N."/>
            <person name="Liber J."/>
            <person name="Desiro A."/>
            <person name="Na H."/>
            <person name="Kennedy M."/>
            <person name="Barry K."/>
            <person name="Grigoriev I.V."/>
            <person name="Miller A.N."/>
            <person name="O'Donnell K."/>
            <person name="Stajich J.E."/>
            <person name="Bonito G."/>
        </authorList>
    </citation>
    <scope>NUCLEOTIDE SEQUENCE</scope>
    <source>
        <strain evidence="17">NRRL 28262</strain>
    </source>
</reference>
<feature type="compositionally biased region" description="Polar residues" evidence="12">
    <location>
        <begin position="713"/>
        <end position="726"/>
    </location>
</feature>
<dbReference type="InterPro" id="IPR003929">
    <property type="entry name" value="K_chnl_BK_asu"/>
</dbReference>
<comment type="subcellular location">
    <subcellularLocation>
        <location evidence="1">Membrane</location>
        <topology evidence="1">Multi-pass membrane protein</topology>
    </subcellularLocation>
</comment>
<proteinExistence type="predicted"/>
<dbReference type="Gene3D" id="1.10.287.70">
    <property type="match status" value="1"/>
</dbReference>
<feature type="domain" description="Potassium channel" evidence="15">
    <location>
        <begin position="227"/>
        <end position="299"/>
    </location>
</feature>
<dbReference type="GO" id="GO:0005267">
    <property type="term" value="F:potassium channel activity"/>
    <property type="evidence" value="ECO:0007669"/>
    <property type="project" value="UniProtKB-KW"/>
</dbReference>
<evidence type="ECO:0000256" key="8">
    <source>
        <dbReference type="ARBA" id="ARBA00023065"/>
    </source>
</evidence>
<keyword evidence="7 13" id="KW-1133">Transmembrane helix</keyword>
<evidence type="ECO:0000259" key="16">
    <source>
        <dbReference type="Pfam" id="PF22614"/>
    </source>
</evidence>
<name>A0AAD4H986_9FUNG</name>
<dbReference type="InterPro" id="IPR013099">
    <property type="entry name" value="K_chnl_dom"/>
</dbReference>
<feature type="domain" description="RCK N-terminal" evidence="16">
    <location>
        <begin position="878"/>
        <end position="989"/>
    </location>
</feature>
<comment type="caution">
    <text evidence="17">The sequence shown here is derived from an EMBL/GenBank/DDBJ whole genome shotgun (WGS) entry which is preliminary data.</text>
</comment>
<feature type="transmembrane region" description="Helical" evidence="13">
    <location>
        <begin position="273"/>
        <end position="292"/>
    </location>
</feature>
<evidence type="ECO:0000256" key="9">
    <source>
        <dbReference type="ARBA" id="ARBA00023136"/>
    </source>
</evidence>
<feature type="compositionally biased region" description="Basic and acidic residues" evidence="12">
    <location>
        <begin position="733"/>
        <end position="744"/>
    </location>
</feature>
<dbReference type="InterPro" id="IPR047871">
    <property type="entry name" value="K_chnl_Slo-like"/>
</dbReference>
<feature type="compositionally biased region" description="Acidic residues" evidence="12">
    <location>
        <begin position="689"/>
        <end position="699"/>
    </location>
</feature>
<dbReference type="GO" id="GO:0016020">
    <property type="term" value="C:membrane"/>
    <property type="evidence" value="ECO:0007669"/>
    <property type="project" value="UniProtKB-SubCell"/>
</dbReference>
<evidence type="ECO:0000256" key="2">
    <source>
        <dbReference type="ARBA" id="ARBA00022448"/>
    </source>
</evidence>
<dbReference type="Pfam" id="PF07885">
    <property type="entry name" value="Ion_trans_2"/>
    <property type="match status" value="1"/>
</dbReference>
<feature type="compositionally biased region" description="Acidic residues" evidence="12">
    <location>
        <begin position="1233"/>
        <end position="1242"/>
    </location>
</feature>
<feature type="transmembrane region" description="Helical" evidence="13">
    <location>
        <begin position="250"/>
        <end position="266"/>
    </location>
</feature>
<keyword evidence="10" id="KW-0407">Ion channel</keyword>
<dbReference type="SUPFAM" id="SSF81324">
    <property type="entry name" value="Voltage-gated potassium channels"/>
    <property type="match status" value="1"/>
</dbReference>
<accession>A0AAD4H986</accession>
<protein>
    <recommendedName>
        <fullName evidence="19">Calcium-activated potassium channel BK alpha subunit domain-containing protein</fullName>
    </recommendedName>
</protein>
<evidence type="ECO:0000313" key="17">
    <source>
        <dbReference type="EMBL" id="KAG0278549.1"/>
    </source>
</evidence>
<feature type="compositionally biased region" description="Low complexity" evidence="12">
    <location>
        <begin position="848"/>
        <end position="862"/>
    </location>
</feature>
<dbReference type="Pfam" id="PF03493">
    <property type="entry name" value="BK_channel_a"/>
    <property type="match status" value="1"/>
</dbReference>
<dbReference type="PANTHER" id="PTHR10027:SF10">
    <property type="entry name" value="SLOWPOKE 2, ISOFORM D"/>
    <property type="match status" value="1"/>
</dbReference>
<evidence type="ECO:0000256" key="10">
    <source>
        <dbReference type="ARBA" id="ARBA00023303"/>
    </source>
</evidence>
<keyword evidence="6" id="KW-0630">Potassium</keyword>
<evidence type="ECO:0000256" key="5">
    <source>
        <dbReference type="ARBA" id="ARBA00022826"/>
    </source>
</evidence>
<evidence type="ECO:0008006" key="19">
    <source>
        <dbReference type="Google" id="ProtNLM"/>
    </source>
</evidence>
<keyword evidence="5" id="KW-0631">Potassium channel</keyword>
<dbReference type="Pfam" id="PF22614">
    <property type="entry name" value="Slo-like_RCK"/>
    <property type="match status" value="2"/>
</dbReference>
<feature type="region of interest" description="Disordered" evidence="12">
    <location>
        <begin position="1204"/>
        <end position="1261"/>
    </location>
</feature>
<evidence type="ECO:0000256" key="3">
    <source>
        <dbReference type="ARBA" id="ARBA00022538"/>
    </source>
</evidence>